<feature type="compositionally biased region" description="Pro residues" evidence="10">
    <location>
        <begin position="583"/>
        <end position="592"/>
    </location>
</feature>
<evidence type="ECO:0000256" key="2">
    <source>
        <dbReference type="ARBA" id="ARBA00006391"/>
    </source>
</evidence>
<dbReference type="GeneID" id="103183143"/>
<dbReference type="InterPro" id="IPR044867">
    <property type="entry name" value="DEUBAD_dom"/>
</dbReference>
<reference evidence="13" key="5">
    <citation type="submission" date="2025-09" db="UniProtKB">
        <authorList>
            <consortium name="Ensembl"/>
        </authorList>
    </citation>
    <scope>IDENTIFICATION</scope>
</reference>
<feature type="region of interest" description="Disordered" evidence="10">
    <location>
        <begin position="171"/>
        <end position="228"/>
    </location>
</feature>
<feature type="region of interest" description="Disordered" evidence="10">
    <location>
        <begin position="811"/>
        <end position="842"/>
    </location>
</feature>
<keyword evidence="6" id="KW-0862">Zinc</keyword>
<feature type="compositionally biased region" description="Basic and acidic residues" evidence="10">
    <location>
        <begin position="532"/>
        <end position="549"/>
    </location>
</feature>
<dbReference type="InterPro" id="IPR028020">
    <property type="entry name" value="ASX_DEUBAD_dom"/>
</dbReference>
<evidence type="ECO:0000256" key="1">
    <source>
        <dbReference type="ARBA" id="ARBA00004123"/>
    </source>
</evidence>
<dbReference type="OrthoDB" id="9348951at2759"/>
<feature type="compositionally biased region" description="Low complexity" evidence="10">
    <location>
        <begin position="95"/>
        <end position="115"/>
    </location>
</feature>
<organism evidence="13 14">
    <name type="scientific">Callorhinchus milii</name>
    <name type="common">Ghost shark</name>
    <dbReference type="NCBI Taxonomy" id="7868"/>
    <lineage>
        <taxon>Eukaryota</taxon>
        <taxon>Metazoa</taxon>
        <taxon>Chordata</taxon>
        <taxon>Craniata</taxon>
        <taxon>Vertebrata</taxon>
        <taxon>Chondrichthyes</taxon>
        <taxon>Holocephali</taxon>
        <taxon>Chimaeriformes</taxon>
        <taxon>Callorhinchidae</taxon>
        <taxon>Callorhinchus</taxon>
    </lineage>
</organism>
<evidence type="ECO:0000256" key="4">
    <source>
        <dbReference type="ARBA" id="ARBA00022723"/>
    </source>
</evidence>
<name>A0A4W3H8B1_CALMI</name>
<evidence type="ECO:0000256" key="6">
    <source>
        <dbReference type="ARBA" id="ARBA00022833"/>
    </source>
</evidence>
<dbReference type="PANTHER" id="PTHR13578:SF11">
    <property type="entry name" value="POLYCOMB GROUP PROTEIN ASXL2-RELATED"/>
    <property type="match status" value="1"/>
</dbReference>
<feature type="compositionally biased region" description="Basic and acidic residues" evidence="10">
    <location>
        <begin position="1058"/>
        <end position="1084"/>
    </location>
</feature>
<keyword evidence="3" id="KW-0678">Repressor</keyword>
<dbReference type="GO" id="GO:0009887">
    <property type="term" value="P:animal organ morphogenesis"/>
    <property type="evidence" value="ECO:0007669"/>
    <property type="project" value="TreeGrafter"/>
</dbReference>
<reference evidence="14" key="3">
    <citation type="journal article" date="2014" name="Nature">
        <title>Elephant shark genome provides unique insights into gnathostome evolution.</title>
        <authorList>
            <consortium name="International Elephant Shark Genome Sequencing Consortium"/>
            <person name="Venkatesh B."/>
            <person name="Lee A.P."/>
            <person name="Ravi V."/>
            <person name="Maurya A.K."/>
            <person name="Lian M.M."/>
            <person name="Swann J.B."/>
            <person name="Ohta Y."/>
            <person name="Flajnik M.F."/>
            <person name="Sutoh Y."/>
            <person name="Kasahara M."/>
            <person name="Hoon S."/>
            <person name="Gangu V."/>
            <person name="Roy S.W."/>
            <person name="Irimia M."/>
            <person name="Korzh V."/>
            <person name="Kondrychyn I."/>
            <person name="Lim Z.W."/>
            <person name="Tay B.H."/>
            <person name="Tohari S."/>
            <person name="Kong K.W."/>
            <person name="Ho S."/>
            <person name="Lorente-Galdos B."/>
            <person name="Quilez J."/>
            <person name="Marques-Bonet T."/>
            <person name="Raney B.J."/>
            <person name="Ingham P.W."/>
            <person name="Tay A."/>
            <person name="Hillier L.W."/>
            <person name="Minx P."/>
            <person name="Boehm T."/>
            <person name="Wilson R.K."/>
            <person name="Brenner S."/>
            <person name="Warren W.C."/>
        </authorList>
    </citation>
    <scope>NUCLEOTIDE SEQUENCE [LARGE SCALE GENOMIC DNA]</scope>
</reference>
<evidence type="ECO:0000256" key="7">
    <source>
        <dbReference type="ARBA" id="ARBA00023015"/>
    </source>
</evidence>
<dbReference type="Pfam" id="PF13919">
    <property type="entry name" value="ASXH"/>
    <property type="match status" value="1"/>
</dbReference>
<evidence type="ECO:0000256" key="3">
    <source>
        <dbReference type="ARBA" id="ARBA00022491"/>
    </source>
</evidence>
<comment type="subcellular location">
    <subcellularLocation>
        <location evidence="1">Nucleus</location>
    </subcellularLocation>
</comment>
<feature type="compositionally biased region" description="Basic and acidic residues" evidence="10">
    <location>
        <begin position="484"/>
        <end position="509"/>
    </location>
</feature>
<dbReference type="GO" id="GO:0035517">
    <property type="term" value="C:PR-DUB complex"/>
    <property type="evidence" value="ECO:0007669"/>
    <property type="project" value="TreeGrafter"/>
</dbReference>
<keyword evidence="9" id="KW-0539">Nucleus</keyword>
<dbReference type="PANTHER" id="PTHR13578">
    <property type="entry name" value="ADDITIONAL SEX COMBS LIKE PROTEIN ASXL"/>
    <property type="match status" value="1"/>
</dbReference>
<dbReference type="Pfam" id="PF13922">
    <property type="entry name" value="PHD_3"/>
    <property type="match status" value="1"/>
</dbReference>
<feature type="region of interest" description="Disordered" evidence="10">
    <location>
        <begin position="422"/>
        <end position="468"/>
    </location>
</feature>
<evidence type="ECO:0000256" key="8">
    <source>
        <dbReference type="ARBA" id="ARBA00023163"/>
    </source>
</evidence>
<comment type="similarity">
    <text evidence="2">Belongs to the Asx family.</text>
</comment>
<dbReference type="Pfam" id="PF05066">
    <property type="entry name" value="HARE-HTH"/>
    <property type="match status" value="1"/>
</dbReference>
<dbReference type="InterPro" id="IPR026905">
    <property type="entry name" value="ASX-like_PHD"/>
</dbReference>
<evidence type="ECO:0000313" key="14">
    <source>
        <dbReference type="Proteomes" id="UP000314986"/>
    </source>
</evidence>
<feature type="compositionally biased region" description="Polar residues" evidence="10">
    <location>
        <begin position="1189"/>
        <end position="1206"/>
    </location>
</feature>
<evidence type="ECO:0000256" key="9">
    <source>
        <dbReference type="ARBA" id="ARBA00023242"/>
    </source>
</evidence>
<evidence type="ECO:0000259" key="11">
    <source>
        <dbReference type="PROSITE" id="PS51913"/>
    </source>
</evidence>
<accession>A0A4W3H8B1</accession>
<evidence type="ECO:0000259" key="12">
    <source>
        <dbReference type="PROSITE" id="PS51916"/>
    </source>
</evidence>
<feature type="region of interest" description="Disordered" evidence="10">
    <location>
        <begin position="1185"/>
        <end position="1207"/>
    </location>
</feature>
<dbReference type="Ensembl" id="ENSCMIT00000012288.1">
    <property type="protein sequence ID" value="ENSCMIP00000012001.1"/>
    <property type="gene ID" value="ENSCMIG00000006187.1"/>
</dbReference>
<dbReference type="InterPro" id="IPR007759">
    <property type="entry name" value="Asxl_HARE-HTH"/>
</dbReference>
<feature type="region of interest" description="Disordered" evidence="10">
    <location>
        <begin position="650"/>
        <end position="698"/>
    </location>
</feature>
<feature type="compositionally biased region" description="Low complexity" evidence="10">
    <location>
        <begin position="131"/>
        <end position="140"/>
    </location>
</feature>
<dbReference type="GO" id="GO:0003682">
    <property type="term" value="F:chromatin binding"/>
    <property type="evidence" value="ECO:0007669"/>
    <property type="project" value="TreeGrafter"/>
</dbReference>
<feature type="compositionally biased region" description="Polar residues" evidence="10">
    <location>
        <begin position="811"/>
        <end position="822"/>
    </location>
</feature>
<keyword evidence="7" id="KW-0805">Transcription regulation</keyword>
<dbReference type="PROSITE" id="PS51913">
    <property type="entry name" value="HTH_HARE"/>
    <property type="match status" value="1"/>
</dbReference>
<reference evidence="14" key="2">
    <citation type="journal article" date="2007" name="PLoS Biol.">
        <title>Survey sequencing and comparative analysis of the elephant shark (Callorhinchus milii) genome.</title>
        <authorList>
            <person name="Venkatesh B."/>
            <person name="Kirkness E.F."/>
            <person name="Loh Y.H."/>
            <person name="Halpern A.L."/>
            <person name="Lee A.P."/>
            <person name="Johnson J."/>
            <person name="Dandona N."/>
            <person name="Viswanathan L.D."/>
            <person name="Tay A."/>
            <person name="Venter J.C."/>
            <person name="Strausberg R.L."/>
            <person name="Brenner S."/>
        </authorList>
    </citation>
    <scope>NUCLEOTIDE SEQUENCE [LARGE SCALE GENOMIC DNA]</scope>
</reference>
<dbReference type="GO" id="GO:0003677">
    <property type="term" value="F:DNA binding"/>
    <property type="evidence" value="ECO:0007669"/>
    <property type="project" value="InterPro"/>
</dbReference>
<dbReference type="InterPro" id="IPR024811">
    <property type="entry name" value="ASX/ASX-like"/>
</dbReference>
<feature type="compositionally biased region" description="Polar residues" evidence="10">
    <location>
        <begin position="829"/>
        <end position="842"/>
    </location>
</feature>
<feature type="region of interest" description="Disordered" evidence="10">
    <location>
        <begin position="602"/>
        <end position="621"/>
    </location>
</feature>
<feature type="region of interest" description="Disordered" evidence="10">
    <location>
        <begin position="480"/>
        <end position="592"/>
    </location>
</feature>
<dbReference type="GO" id="GO:0045944">
    <property type="term" value="P:positive regulation of transcription by RNA polymerase II"/>
    <property type="evidence" value="ECO:0007669"/>
    <property type="project" value="TreeGrafter"/>
</dbReference>
<feature type="compositionally biased region" description="Gly residues" evidence="10">
    <location>
        <begin position="653"/>
        <end position="663"/>
    </location>
</feature>
<keyword evidence="14" id="KW-1185">Reference proteome</keyword>
<sequence length="1450" mass="156264">MSHKEILQVIQREGLKEISGTSPLACLNAMLHTNSRGEEGIFYKVPGRMGVYTLKKDVPDGMKDLSEMWDDSSDSQSDSQSTESNERKERKKMSSRLSSQPVSPQSSCPSPSIPQNKVMSPSQKHSKKALKQALKQQQQRKQCRTGLPVSSNPRLLLKSVKASADQTACKTGWEAKQSDGRSASPQNSTSSTSSSSGKMEPILPALTRKPSQRSERLNARQLKRSKATDIDVETPDSILVNTNLRALINKHTFSVLPGDCQQRLLLLLPEVDRQVGTDGLMRLSTSALNNEFFTSAAQGWKERLSEGEFTPEMQLRIRQEIEKEKKVEQWKEHFFENYYGQISGISLEDSQKLTTSRVSVQDSKCHPPKQSLIQPAAQETAIKAETLFEPKEESTNKAVAQAAEIIKVVEKDERSEKAVELVSKSPADLKPPKAERSSETVNLSEKQVEDFDPHTSVLTPDKETAKVGHIASPECEAKPMVSKPELDLNESKPQLKEESAEILESKRPEAAALVENNTSEPCKQEPPTKASSTEKMEVTAEGLKRKCNNEGEGLLTAEKKPRVMDQQSFRTPPKHFPENKIPTPEPKVPPLKIPFSRIRSMPIPSGQVSPRATFSPLVISPGRTGARTLADIKAKAQLAKAQRAAAAAAAGGAVPGPGPGGGGEIRRSGSAVEMDRTGGRRGIGGSLSDCPGQRSKPLEEATIKPAANLDSRTQLQQAPLAQSVSAAHTAGPNRCTASVTAGTTSALTLPSAHIAPSVTVLVSTKSSPIITNITATKASPATLQTQTVKQICNPTLQEALKPVSVLRNSESANAVTQSSGNVSMHGKQGQVTNQQPSTDSNVRISNVGRKLSFDPQLASMSTNKQSNFPVPSSTSRVAATAGSVSVASGSTAGTLKVASPLPSANSNPETPSVTSAVSAQSLCTSQDVPSLKPQGSVCGILQKLGSSIPANNPLVAQLLRGKEVPLEQFLPKPVTKVELKPVNQISKTLPDDVAKIPVDDEALVSVTVRNANAAKQKSYEVTTDLIGRRQSQTMSGQVVVSTAQHKQEQLEQTSKHSCINEEQRSTNTDQERAEPEMPTRTTQERVQQDIMSNAQSQILGPVSESLQHGVNSSGFSSGGVSVGQRSRFGLMGTKSALKPAVSGHYLLNIATYGRGSESWKRAYVQDIETRVRMNGLAHTTEKEIKEGNTKTADSSIQLTSEPNNRSKSCRPEVILIKTEPVSQEFPQMGDDTACTRMDNLSSGYLKVEPPMHDYRHTEKENTPLLSAAQVAGITVAKEFNQGLQSNFAHTGGKLNQNYPDSHRLPNLSVGFQQPSQPLHQQKFPPYGNRASSQFAFKPVHGSSISVPSAPQMNHCSAVTEMSVYSQVSNSSGNMVSFSVTVTTLPAGQSINTGSHGNSVQMFPEGGNLEDTPSKCYCRLKAMIICKGCGAFCHDDCIGPSKLCVSCLVVR</sequence>
<feature type="compositionally biased region" description="Polar residues" evidence="10">
    <location>
        <begin position="1036"/>
        <end position="1057"/>
    </location>
</feature>
<gene>
    <name evidence="13" type="primary">asxl2</name>
</gene>
<dbReference type="GO" id="GO:0008270">
    <property type="term" value="F:zinc ion binding"/>
    <property type="evidence" value="ECO:0007669"/>
    <property type="project" value="UniProtKB-KW"/>
</dbReference>
<dbReference type="Proteomes" id="UP000314986">
    <property type="component" value="Unassembled WGS sequence"/>
</dbReference>
<dbReference type="PROSITE" id="PS51916">
    <property type="entry name" value="DEUBAD"/>
    <property type="match status" value="1"/>
</dbReference>
<feature type="domain" description="HTH HARE-type" evidence="11">
    <location>
        <begin position="1"/>
        <end position="57"/>
    </location>
</feature>
<reference evidence="14" key="1">
    <citation type="journal article" date="2006" name="Science">
        <title>Ancient noncoding elements conserved in the human genome.</title>
        <authorList>
            <person name="Venkatesh B."/>
            <person name="Kirkness E.F."/>
            <person name="Loh Y.H."/>
            <person name="Halpern A.L."/>
            <person name="Lee A.P."/>
            <person name="Johnson J."/>
            <person name="Dandona N."/>
            <person name="Viswanathan L.D."/>
            <person name="Tay A."/>
            <person name="Venter J.C."/>
            <person name="Strausberg R.L."/>
            <person name="Brenner S."/>
        </authorList>
    </citation>
    <scope>NUCLEOTIDE SEQUENCE [LARGE SCALE GENOMIC DNA]</scope>
</reference>
<feature type="domain" description="DEUBAD" evidence="12">
    <location>
        <begin position="235"/>
        <end position="344"/>
    </location>
</feature>
<evidence type="ECO:0000256" key="5">
    <source>
        <dbReference type="ARBA" id="ARBA00022771"/>
    </source>
</evidence>
<dbReference type="GeneTree" id="ENSGT00520000055578"/>
<evidence type="ECO:0000313" key="13">
    <source>
        <dbReference type="Ensembl" id="ENSCMIP00000012001.1"/>
    </source>
</evidence>
<keyword evidence="4" id="KW-0479">Metal-binding</keyword>
<protein>
    <submittedName>
        <fullName evidence="13">ASXL transcriptional regulator 2</fullName>
    </submittedName>
</protein>
<dbReference type="CTD" id="55252"/>
<proteinExistence type="inferred from homology"/>
<feature type="region of interest" description="Disordered" evidence="10">
    <location>
        <begin position="1036"/>
        <end position="1084"/>
    </location>
</feature>
<keyword evidence="5" id="KW-0863">Zinc-finger</keyword>
<feature type="region of interest" description="Disordered" evidence="10">
    <location>
        <begin position="63"/>
        <end position="156"/>
    </location>
</feature>
<dbReference type="GO" id="GO:0042975">
    <property type="term" value="F:peroxisome proliferator activated receptor binding"/>
    <property type="evidence" value="ECO:0007669"/>
    <property type="project" value="TreeGrafter"/>
</dbReference>
<evidence type="ECO:0000256" key="10">
    <source>
        <dbReference type="SAM" id="MobiDB-lite"/>
    </source>
</evidence>
<reference evidence="13" key="4">
    <citation type="submission" date="2025-08" db="UniProtKB">
        <authorList>
            <consortium name="Ensembl"/>
        </authorList>
    </citation>
    <scope>IDENTIFICATION</scope>
</reference>
<keyword evidence="8" id="KW-0804">Transcription</keyword>